<keyword evidence="2" id="KW-0489">Methyltransferase</keyword>
<evidence type="ECO:0000313" key="2">
    <source>
        <dbReference type="EMBL" id="QTZ19503.1"/>
    </source>
</evidence>
<proteinExistence type="evidence at transcript level"/>
<sequence>MEKWGLKCVKLLDGFSFLPSYKASKLSGNIQLAEIVLDHQKETSSSNAI</sequence>
<accession>A0A9Y0ZFP4</accession>
<keyword evidence="2" id="KW-0808">Transferase</keyword>
<dbReference type="GO" id="GO:0008168">
    <property type="term" value="F:methyltransferase activity"/>
    <property type="evidence" value="ECO:0007669"/>
    <property type="project" value="UniProtKB-KW"/>
</dbReference>
<protein>
    <submittedName>
        <fullName evidence="2">Methyltransferase 23 isoform X1</fullName>
    </submittedName>
</protein>
<reference evidence="2" key="1">
    <citation type="submission" date="2021-04" db="EMBL/GenBank/DDBJ databases">
        <title>Transcriptome analysis for identification of genes encoding DOXP/MEP, carotenoid and bixin pathway enzymes in seeds of Bixa orellana.</title>
        <authorList>
            <person name="Moreira V.S."/>
            <person name="Soares V.L.F."/>
            <person name="de Souza V.C."/>
            <person name="Goliatt P.V.Z.C."/>
            <person name="Reboucas T.N.H."/>
            <person name="Otoni W.C."/>
            <person name="Costa M.G.C."/>
        </authorList>
    </citation>
    <scope>NUCLEOTIDE SEQUENCE</scope>
    <source>
        <strain evidence="1">C14968_g1_i4_m.79914</strain>
        <strain evidence="2">C14968_g1_i5_m.79917</strain>
    </source>
</reference>
<dbReference type="AlphaFoldDB" id="A0A9Y0ZFP4"/>
<name>A0A9Y0ZFP4_BIXOR</name>
<evidence type="ECO:0000313" key="1">
    <source>
        <dbReference type="EMBL" id="QTZ19502.1"/>
    </source>
</evidence>
<dbReference type="EMBL" id="MW885376">
    <property type="protein sequence ID" value="QTZ19502.1"/>
    <property type="molecule type" value="mRNA"/>
</dbReference>
<dbReference type="EMBL" id="MW885377">
    <property type="protein sequence ID" value="QTZ19503.1"/>
    <property type="molecule type" value="mRNA"/>
</dbReference>
<dbReference type="GO" id="GO:0032259">
    <property type="term" value="P:methylation"/>
    <property type="evidence" value="ECO:0007669"/>
    <property type="project" value="UniProtKB-KW"/>
</dbReference>
<organism evidence="2">
    <name type="scientific">Bixa orellana</name>
    <name type="common">Lipstick tree</name>
    <dbReference type="NCBI Taxonomy" id="66672"/>
    <lineage>
        <taxon>Eukaryota</taxon>
        <taxon>Viridiplantae</taxon>
        <taxon>Streptophyta</taxon>
        <taxon>Embryophyta</taxon>
        <taxon>Tracheophyta</taxon>
        <taxon>Spermatophyta</taxon>
        <taxon>Magnoliopsida</taxon>
        <taxon>eudicotyledons</taxon>
        <taxon>Gunneridae</taxon>
        <taxon>Pentapetalae</taxon>
        <taxon>rosids</taxon>
        <taxon>malvids</taxon>
        <taxon>Malvales</taxon>
        <taxon>Bixaceae</taxon>
        <taxon>Bixa</taxon>
    </lineage>
</organism>